<dbReference type="Proteomes" id="UP001228049">
    <property type="component" value="Unassembled WGS sequence"/>
</dbReference>
<gene>
    <name evidence="5" type="ORF">KUDE01_031947</name>
</gene>
<evidence type="ECO:0000256" key="3">
    <source>
        <dbReference type="SAM" id="MobiDB-lite"/>
    </source>
</evidence>
<keyword evidence="6" id="KW-1185">Reference proteome</keyword>
<accession>A0AAD9B0T9</accession>
<name>A0AAD9B0T9_DISEL</name>
<evidence type="ECO:0000259" key="4">
    <source>
        <dbReference type="Pfam" id="PF00100"/>
    </source>
</evidence>
<evidence type="ECO:0000256" key="2">
    <source>
        <dbReference type="ARBA" id="ARBA00023157"/>
    </source>
</evidence>
<dbReference type="InterPro" id="IPR055355">
    <property type="entry name" value="ZP-C"/>
</dbReference>
<protein>
    <submittedName>
        <fullName evidence="5">Alpha-tectorin</fullName>
    </submittedName>
</protein>
<organism evidence="5 6">
    <name type="scientific">Dissostichus eleginoides</name>
    <name type="common">Patagonian toothfish</name>
    <name type="synonym">Dissostichus amissus</name>
    <dbReference type="NCBI Taxonomy" id="100907"/>
    <lineage>
        <taxon>Eukaryota</taxon>
        <taxon>Metazoa</taxon>
        <taxon>Chordata</taxon>
        <taxon>Craniata</taxon>
        <taxon>Vertebrata</taxon>
        <taxon>Euteleostomi</taxon>
        <taxon>Actinopterygii</taxon>
        <taxon>Neopterygii</taxon>
        <taxon>Teleostei</taxon>
        <taxon>Neoteleostei</taxon>
        <taxon>Acanthomorphata</taxon>
        <taxon>Eupercaria</taxon>
        <taxon>Perciformes</taxon>
        <taxon>Notothenioidei</taxon>
        <taxon>Nototheniidae</taxon>
        <taxon>Dissostichus</taxon>
    </lineage>
</organism>
<feature type="domain" description="ZP-C" evidence="4">
    <location>
        <begin position="497"/>
        <end position="546"/>
    </location>
</feature>
<dbReference type="Gene3D" id="2.60.40.3210">
    <property type="entry name" value="Zona pellucida, ZP-N domain"/>
    <property type="match status" value="1"/>
</dbReference>
<proteinExistence type="predicted"/>
<feature type="compositionally biased region" description="Basic and acidic residues" evidence="3">
    <location>
        <begin position="464"/>
        <end position="481"/>
    </location>
</feature>
<dbReference type="AlphaFoldDB" id="A0AAD9B0T9"/>
<reference evidence="5" key="1">
    <citation type="submission" date="2023-04" db="EMBL/GenBank/DDBJ databases">
        <title>Chromosome-level genome of Chaenocephalus aceratus.</title>
        <authorList>
            <person name="Park H."/>
        </authorList>
    </citation>
    <scope>NUCLEOTIDE SEQUENCE</scope>
    <source>
        <strain evidence="5">DE</strain>
        <tissue evidence="5">Muscle</tissue>
    </source>
</reference>
<sequence>MELSASSVNLNAPGGHINISNVPITFYGKTYTMLHVKMGNKVEVCFKNDPSEEDIDCMVTSEGVASDILIYTIKEVSIPPAPSVANINTDGMGYIDLKFNTGYSNDMIWEFYNYGLQAACLTSHASGQPFSASLELSTKVGGTVMATWKDPKDIFFYRDLSGCRGSGGAVMPVQRCPEQILSNTACGPEEVCQADNTCAIPPVVCTVTGSTVIGFHGAVHSVQDRCTYSLMEPEGSASFNLMAAFRERRRTDVPLLDHLILSLPGVTMYLEQGGRVRVRKSRAQALVLSSTAQQHHGVELSKDQAGVTAKLPNSNMTLYFDGSTAHVSGTEHVSDPRTPGYPLVCLTSAVSNDMVLFLQTPPDPRTPGYPLVCLISAVSNDMVLFLQTPGPPRTPPTPGCEIQQQDTIDSSINCTSSTDQMEPSARNNSQIVYKNSIMSSNSSSGGVIIRSDQIQIDFSCKYTQPERRRPPAAGRPEHGDPAEPEGLAAAGGGGLDANMVAMVTDSCWATNQASPDDSLRYDLIINGCPNPADDTVQMQGNGQGTSSVSPSTCLSSLEEAVKSTCTANWSCAPHRARPALRTSKKTSVSVGKKLWGGARRRRRSARFAEGNAALITMAWTH</sequence>
<keyword evidence="2" id="KW-1015">Disulfide bond</keyword>
<dbReference type="PANTHER" id="PTHR14002:SF50">
    <property type="entry name" value="ALPHA-TECTORIN-LIKE-RELATED"/>
    <property type="match status" value="1"/>
</dbReference>
<evidence type="ECO:0000256" key="1">
    <source>
        <dbReference type="ARBA" id="ARBA00022729"/>
    </source>
</evidence>
<keyword evidence="1" id="KW-0732">Signal</keyword>
<feature type="region of interest" description="Disordered" evidence="3">
    <location>
        <begin position="462"/>
        <end position="492"/>
    </location>
</feature>
<dbReference type="Gene3D" id="2.60.40.4100">
    <property type="entry name" value="Zona pellucida, ZP-C domain"/>
    <property type="match status" value="1"/>
</dbReference>
<dbReference type="InterPro" id="IPR042235">
    <property type="entry name" value="ZP-C_dom"/>
</dbReference>
<comment type="caution">
    <text evidence="5">The sequence shown here is derived from an EMBL/GenBank/DDBJ whole genome shotgun (WGS) entry which is preliminary data.</text>
</comment>
<evidence type="ECO:0000313" key="6">
    <source>
        <dbReference type="Proteomes" id="UP001228049"/>
    </source>
</evidence>
<dbReference type="Pfam" id="PF00100">
    <property type="entry name" value="Zona_pellucida"/>
    <property type="match status" value="1"/>
</dbReference>
<evidence type="ECO:0000313" key="5">
    <source>
        <dbReference type="EMBL" id="KAK1875215.1"/>
    </source>
</evidence>
<dbReference type="EMBL" id="JASDAP010000155">
    <property type="protein sequence ID" value="KAK1875215.1"/>
    <property type="molecule type" value="Genomic_DNA"/>
</dbReference>
<dbReference type="PANTHER" id="PTHR14002">
    <property type="entry name" value="ENDOGLIN/TGF-BETA RECEPTOR TYPE III"/>
    <property type="match status" value="1"/>
</dbReference>